<feature type="transmembrane region" description="Helical" evidence="6">
    <location>
        <begin position="82"/>
        <end position="106"/>
    </location>
</feature>
<gene>
    <name evidence="8" type="ORF">SAMN04515671_0872</name>
</gene>
<dbReference type="PROSITE" id="PS51012">
    <property type="entry name" value="ABC_TM2"/>
    <property type="match status" value="1"/>
</dbReference>
<keyword evidence="6" id="KW-1003">Cell membrane</keyword>
<evidence type="ECO:0000313" key="9">
    <source>
        <dbReference type="Proteomes" id="UP000198741"/>
    </source>
</evidence>
<keyword evidence="6" id="KW-0813">Transport</keyword>
<keyword evidence="3 6" id="KW-1133">Transmembrane helix</keyword>
<dbReference type="InterPro" id="IPR013525">
    <property type="entry name" value="ABC2_TM"/>
</dbReference>
<evidence type="ECO:0000256" key="2">
    <source>
        <dbReference type="ARBA" id="ARBA00022692"/>
    </source>
</evidence>
<evidence type="ECO:0000259" key="7">
    <source>
        <dbReference type="PROSITE" id="PS51012"/>
    </source>
</evidence>
<comment type="subcellular location">
    <subcellularLocation>
        <location evidence="6">Cell membrane</location>
        <topology evidence="6">Multi-pass membrane protein</topology>
    </subcellularLocation>
    <subcellularLocation>
        <location evidence="1">Membrane</location>
        <topology evidence="1">Multi-pass membrane protein</topology>
    </subcellularLocation>
</comment>
<feature type="transmembrane region" description="Helical" evidence="6">
    <location>
        <begin position="127"/>
        <end position="155"/>
    </location>
</feature>
<name>A0A1H0JDI0_9ACTN</name>
<evidence type="ECO:0000313" key="8">
    <source>
        <dbReference type="EMBL" id="SDO41610.1"/>
    </source>
</evidence>
<comment type="similarity">
    <text evidence="6">Belongs to the ABC-2 integral membrane protein family.</text>
</comment>
<dbReference type="PANTHER" id="PTHR43229">
    <property type="entry name" value="NODULATION PROTEIN J"/>
    <property type="match status" value="1"/>
</dbReference>
<keyword evidence="9" id="KW-1185">Reference proteome</keyword>
<organism evidence="8 9">
    <name type="scientific">Nakamurella panacisegetis</name>
    <dbReference type="NCBI Taxonomy" id="1090615"/>
    <lineage>
        <taxon>Bacteria</taxon>
        <taxon>Bacillati</taxon>
        <taxon>Actinomycetota</taxon>
        <taxon>Actinomycetes</taxon>
        <taxon>Nakamurellales</taxon>
        <taxon>Nakamurellaceae</taxon>
        <taxon>Nakamurella</taxon>
    </lineage>
</organism>
<keyword evidence="4 6" id="KW-0472">Membrane</keyword>
<reference evidence="8 9" key="1">
    <citation type="submission" date="2016-10" db="EMBL/GenBank/DDBJ databases">
        <authorList>
            <person name="de Groot N.N."/>
        </authorList>
    </citation>
    <scope>NUCLEOTIDE SEQUENCE [LARGE SCALE GENOMIC DNA]</scope>
    <source>
        <strain evidence="9">P4-7,KCTC 19426,CECT 7604</strain>
    </source>
</reference>
<dbReference type="InterPro" id="IPR051784">
    <property type="entry name" value="Nod_factor_ABC_transporter"/>
</dbReference>
<protein>
    <recommendedName>
        <fullName evidence="6">Transport permease protein</fullName>
    </recommendedName>
</protein>
<dbReference type="GO" id="GO:0140359">
    <property type="term" value="F:ABC-type transporter activity"/>
    <property type="evidence" value="ECO:0007669"/>
    <property type="project" value="InterPro"/>
</dbReference>
<feature type="transmembrane region" description="Helical" evidence="6">
    <location>
        <begin position="253"/>
        <end position="272"/>
    </location>
</feature>
<dbReference type="PIRSF" id="PIRSF006648">
    <property type="entry name" value="DrrB"/>
    <property type="match status" value="1"/>
</dbReference>
<proteinExistence type="inferred from homology"/>
<dbReference type="GO" id="GO:0046677">
    <property type="term" value="P:response to antibiotic"/>
    <property type="evidence" value="ECO:0007669"/>
    <property type="project" value="UniProtKB-KW"/>
</dbReference>
<feature type="domain" description="ABC transmembrane type-2" evidence="7">
    <location>
        <begin position="50"/>
        <end position="278"/>
    </location>
</feature>
<dbReference type="STRING" id="1090615.SAMN04515671_0872"/>
<feature type="transmembrane region" description="Helical" evidence="6">
    <location>
        <begin position="51"/>
        <end position="70"/>
    </location>
</feature>
<evidence type="ECO:0000256" key="4">
    <source>
        <dbReference type="ARBA" id="ARBA00023136"/>
    </source>
</evidence>
<dbReference type="EMBL" id="LT629710">
    <property type="protein sequence ID" value="SDO41610.1"/>
    <property type="molecule type" value="Genomic_DNA"/>
</dbReference>
<sequence>MTTTQSNPSVLETTYQTTLSGADGTSGANFFRHVRALAKRSLIKTLRTPEALIDVTVQPIVFLALFTYIFGGAIAGGSTGNYLQYLLPGLLAQSIAMAGVAIGQNLNADIEKGVFDRFRSLPIARSVPLVGAVAADFVRYLILCVITLGFGYIMGFRIETGLLATLAAIALAIGFALCFCWVSVWIGMIARTAGSVQGIMFLLVLPLSFGSNTYVNPATMPGWLQAFVKVNPLSHLVSTVRGLLTGGPVTKDLLWTLGWMGVLLAVFVPLALRGYRRRA</sequence>
<dbReference type="Proteomes" id="UP000198741">
    <property type="component" value="Chromosome I"/>
</dbReference>
<feature type="transmembrane region" description="Helical" evidence="6">
    <location>
        <begin position="161"/>
        <end position="186"/>
    </location>
</feature>
<keyword evidence="5" id="KW-0046">Antibiotic resistance</keyword>
<dbReference type="PANTHER" id="PTHR43229:SF2">
    <property type="entry name" value="NODULATION PROTEIN J"/>
    <property type="match status" value="1"/>
</dbReference>
<feature type="transmembrane region" description="Helical" evidence="6">
    <location>
        <begin position="198"/>
        <end position="215"/>
    </location>
</feature>
<dbReference type="InterPro" id="IPR000412">
    <property type="entry name" value="ABC_2_transport"/>
</dbReference>
<evidence type="ECO:0000256" key="1">
    <source>
        <dbReference type="ARBA" id="ARBA00004141"/>
    </source>
</evidence>
<dbReference type="OrthoDB" id="670210at2"/>
<dbReference type="Pfam" id="PF01061">
    <property type="entry name" value="ABC2_membrane"/>
    <property type="match status" value="1"/>
</dbReference>
<accession>A0A1H0JDI0</accession>
<dbReference type="InterPro" id="IPR047817">
    <property type="entry name" value="ABC2_TM_bact-type"/>
</dbReference>
<dbReference type="GO" id="GO:0043190">
    <property type="term" value="C:ATP-binding cassette (ABC) transporter complex"/>
    <property type="evidence" value="ECO:0007669"/>
    <property type="project" value="InterPro"/>
</dbReference>
<evidence type="ECO:0000256" key="3">
    <source>
        <dbReference type="ARBA" id="ARBA00022989"/>
    </source>
</evidence>
<dbReference type="RefSeq" id="WP_090474747.1">
    <property type="nucleotide sequence ID" value="NZ_LT629710.1"/>
</dbReference>
<keyword evidence="2 6" id="KW-0812">Transmembrane</keyword>
<evidence type="ECO:0000256" key="6">
    <source>
        <dbReference type="RuleBase" id="RU361157"/>
    </source>
</evidence>
<dbReference type="AlphaFoldDB" id="A0A1H0JDI0"/>
<evidence type="ECO:0000256" key="5">
    <source>
        <dbReference type="ARBA" id="ARBA00023251"/>
    </source>
</evidence>